<dbReference type="Proteomes" id="UP001162992">
    <property type="component" value="Chromosome 8"/>
</dbReference>
<protein>
    <submittedName>
        <fullName evidence="1">Uncharacterized protein</fullName>
    </submittedName>
</protein>
<organism evidence="1 2">
    <name type="scientific">Diphasiastrum complanatum</name>
    <name type="common">Issler's clubmoss</name>
    <name type="synonym">Lycopodium complanatum</name>
    <dbReference type="NCBI Taxonomy" id="34168"/>
    <lineage>
        <taxon>Eukaryota</taxon>
        <taxon>Viridiplantae</taxon>
        <taxon>Streptophyta</taxon>
        <taxon>Embryophyta</taxon>
        <taxon>Tracheophyta</taxon>
        <taxon>Lycopodiopsida</taxon>
        <taxon>Lycopodiales</taxon>
        <taxon>Lycopodiaceae</taxon>
        <taxon>Lycopodioideae</taxon>
        <taxon>Diphasiastrum</taxon>
    </lineage>
</organism>
<gene>
    <name evidence="1" type="ORF">O6H91_08G097400</name>
</gene>
<name>A0ACC2D0A2_DIPCM</name>
<reference evidence="2" key="1">
    <citation type="journal article" date="2024" name="Proc. Natl. Acad. Sci. U.S.A.">
        <title>Extraordinary preservation of gene collinearity over three hundred million years revealed in homosporous lycophytes.</title>
        <authorList>
            <person name="Li C."/>
            <person name="Wickell D."/>
            <person name="Kuo L.Y."/>
            <person name="Chen X."/>
            <person name="Nie B."/>
            <person name="Liao X."/>
            <person name="Peng D."/>
            <person name="Ji J."/>
            <person name="Jenkins J."/>
            <person name="Williams M."/>
            <person name="Shu S."/>
            <person name="Plott C."/>
            <person name="Barry K."/>
            <person name="Rajasekar S."/>
            <person name="Grimwood J."/>
            <person name="Han X."/>
            <person name="Sun S."/>
            <person name="Hou Z."/>
            <person name="He W."/>
            <person name="Dai G."/>
            <person name="Sun C."/>
            <person name="Schmutz J."/>
            <person name="Leebens-Mack J.H."/>
            <person name="Li F.W."/>
            <person name="Wang L."/>
        </authorList>
    </citation>
    <scope>NUCLEOTIDE SEQUENCE [LARGE SCALE GENOMIC DNA]</scope>
    <source>
        <strain evidence="2">cv. PW_Plant_1</strain>
    </source>
</reference>
<dbReference type="EMBL" id="CM055099">
    <property type="protein sequence ID" value="KAJ7547666.1"/>
    <property type="molecule type" value="Genomic_DNA"/>
</dbReference>
<sequence length="356" mass="38458">MATSHGGTVELGFPFLDPSSAFGGTSNLSSDLPSGVGTQRPPWLNGFSSSIGSARKVFPGLDPQDHFAKRDSTAACLPSFASPISSFSQISDFHVNPLLLPFHNQANALRMTRASTVPQNYGDNILFRDRVGQSSLPFTMNGASLLLSGKHGELINMAKLTPQEIMDAKALAASKSHSEAERRRRERINTHLATLRGLLPNTTKTDKASLLAEVIQHVKELKRQAAEIAEGGPVPSDVDELRVDIDSSYSKDQILIKASICCDDRPGLLSDIIRTLRNLKLQTVRAEIATLGGRVKFVIMLTSEDATSGTQDGPLVTSVQEALRAVMERSASNELSPAGFGSNKRQRMGSQDFNPF</sequence>
<accession>A0ACC2D0A2</accession>
<proteinExistence type="predicted"/>
<evidence type="ECO:0000313" key="1">
    <source>
        <dbReference type="EMBL" id="KAJ7547666.1"/>
    </source>
</evidence>
<evidence type="ECO:0000313" key="2">
    <source>
        <dbReference type="Proteomes" id="UP001162992"/>
    </source>
</evidence>
<keyword evidence="2" id="KW-1185">Reference proteome</keyword>
<comment type="caution">
    <text evidence="1">The sequence shown here is derived from an EMBL/GenBank/DDBJ whole genome shotgun (WGS) entry which is preliminary data.</text>
</comment>